<dbReference type="EC" id="5.2.1.8" evidence="3"/>
<dbReference type="InterPro" id="IPR029000">
    <property type="entry name" value="Cyclophilin-like_dom_sf"/>
</dbReference>
<protein>
    <recommendedName>
        <fullName evidence="3">Peptidyl-prolyl cis-trans isomerase</fullName>
        <shortName evidence="3">PPIase</shortName>
        <ecNumber evidence="3">5.2.1.8</ecNumber>
    </recommendedName>
</protein>
<evidence type="ECO:0000256" key="3">
    <source>
        <dbReference type="RuleBase" id="RU363019"/>
    </source>
</evidence>
<dbReference type="Pfam" id="PF00160">
    <property type="entry name" value="Pro_isomerase"/>
    <property type="match status" value="1"/>
</dbReference>
<comment type="similarity">
    <text evidence="3">Belongs to the cyclophilin-type PPIase family.</text>
</comment>
<dbReference type="InterPro" id="IPR044665">
    <property type="entry name" value="E_coli_cyclophilin_A-like"/>
</dbReference>
<name>A0ABZ0YZC9_9GAMM</name>
<feature type="chain" id="PRO_5044955244" description="Peptidyl-prolyl cis-trans isomerase" evidence="3">
    <location>
        <begin position="29"/>
        <end position="201"/>
    </location>
</feature>
<evidence type="ECO:0000313" key="5">
    <source>
        <dbReference type="EMBL" id="WQH16637.1"/>
    </source>
</evidence>
<evidence type="ECO:0000256" key="1">
    <source>
        <dbReference type="ARBA" id="ARBA00023110"/>
    </source>
</evidence>
<dbReference type="Gene3D" id="2.40.100.10">
    <property type="entry name" value="Cyclophilin-like"/>
    <property type="match status" value="1"/>
</dbReference>
<feature type="domain" description="PPIase cyclophilin-type" evidence="4">
    <location>
        <begin position="41"/>
        <end position="196"/>
    </location>
</feature>
<evidence type="ECO:0000256" key="2">
    <source>
        <dbReference type="ARBA" id="ARBA00023235"/>
    </source>
</evidence>
<comment type="function">
    <text evidence="3">PPIases accelerate the folding of proteins. It catalyzes the cis-trans isomerization of proline imidic peptide bonds in oligopeptides.</text>
</comment>
<keyword evidence="3" id="KW-0732">Signal</keyword>
<dbReference type="EMBL" id="CP140153">
    <property type="protein sequence ID" value="WQH16637.1"/>
    <property type="molecule type" value="Genomic_DNA"/>
</dbReference>
<dbReference type="Proteomes" id="UP001327459">
    <property type="component" value="Chromosome"/>
</dbReference>
<dbReference type="PROSITE" id="PS50072">
    <property type="entry name" value="CSA_PPIASE_2"/>
    <property type="match status" value="1"/>
</dbReference>
<dbReference type="GO" id="GO:0016853">
    <property type="term" value="F:isomerase activity"/>
    <property type="evidence" value="ECO:0007669"/>
    <property type="project" value="UniProtKB-KW"/>
</dbReference>
<dbReference type="PANTHER" id="PTHR43246">
    <property type="entry name" value="PEPTIDYL-PROLYL CIS-TRANS ISOMERASE CYP38, CHLOROPLASTIC"/>
    <property type="match status" value="1"/>
</dbReference>
<dbReference type="InterPro" id="IPR002130">
    <property type="entry name" value="Cyclophilin-type_PPIase_dom"/>
</dbReference>
<evidence type="ECO:0000313" key="6">
    <source>
        <dbReference type="Proteomes" id="UP001327459"/>
    </source>
</evidence>
<proteinExistence type="inferred from homology"/>
<keyword evidence="1 3" id="KW-0697">Rotamase</keyword>
<comment type="catalytic activity">
    <reaction evidence="3">
        <text>[protein]-peptidylproline (omega=180) = [protein]-peptidylproline (omega=0)</text>
        <dbReference type="Rhea" id="RHEA:16237"/>
        <dbReference type="Rhea" id="RHEA-COMP:10747"/>
        <dbReference type="Rhea" id="RHEA-COMP:10748"/>
        <dbReference type="ChEBI" id="CHEBI:83833"/>
        <dbReference type="ChEBI" id="CHEBI:83834"/>
        <dbReference type="EC" id="5.2.1.8"/>
    </reaction>
</comment>
<gene>
    <name evidence="5" type="ORF">SR882_01700</name>
</gene>
<organism evidence="5 6">
    <name type="scientific">Guyparkeria halophila</name>
    <dbReference type="NCBI Taxonomy" id="47960"/>
    <lineage>
        <taxon>Bacteria</taxon>
        <taxon>Pseudomonadati</taxon>
        <taxon>Pseudomonadota</taxon>
        <taxon>Gammaproteobacteria</taxon>
        <taxon>Chromatiales</taxon>
        <taxon>Thioalkalibacteraceae</taxon>
        <taxon>Guyparkeria</taxon>
    </lineage>
</organism>
<dbReference type="CDD" id="cd01920">
    <property type="entry name" value="cyclophilin_EcCYP_like"/>
    <property type="match status" value="1"/>
</dbReference>
<keyword evidence="6" id="KW-1185">Reference proteome</keyword>
<feature type="signal peptide" evidence="3">
    <location>
        <begin position="1"/>
        <end position="28"/>
    </location>
</feature>
<evidence type="ECO:0000259" key="4">
    <source>
        <dbReference type="PROSITE" id="PS50072"/>
    </source>
</evidence>
<dbReference type="SUPFAM" id="SSF50891">
    <property type="entry name" value="Cyclophilin-like"/>
    <property type="match status" value="1"/>
</dbReference>
<dbReference type="PRINTS" id="PR00153">
    <property type="entry name" value="CSAPPISMRASE"/>
</dbReference>
<sequence>MSSAMIDAGRRLAATALAIALAAALALAALPAAADTQVRLNTSHGAILVELFDEQAPATVDNFLAYVRDGFYADTIFHRVIPGFVVQVGGYTADFERKATRAPIENEADNGLKNRRGTLSMARTNDPDSATSQFFINLADNDFLDRATGKPGYAVFGRVIEGLDTVEAIAAIPTGAAGPFRQDVPRETVRIESADIVEPAE</sequence>
<keyword evidence="2 3" id="KW-0413">Isomerase</keyword>
<accession>A0ABZ0YZC9</accession>
<reference evidence="5 6" key="1">
    <citation type="submission" date="2023-11" db="EMBL/GenBank/DDBJ databases">
        <title>MicrobeMod: A computational toolkit for identifying prokaryotic methylation and restriction-modification with nanopore sequencing.</title>
        <authorList>
            <person name="Crits-Christoph A."/>
            <person name="Kang S.C."/>
            <person name="Lee H."/>
            <person name="Ostrov N."/>
        </authorList>
    </citation>
    <scope>NUCLEOTIDE SEQUENCE [LARGE SCALE GENOMIC DNA]</scope>
    <source>
        <strain evidence="5 6">ATCC 49870</strain>
    </source>
</reference>